<sequence>MITTKRILPKFDSTLADSVWYLSTSSANVWEYRWQWCGQKAIQKSMLQVGGEERCREGTYAFAGAVLGLNEFSISGWETKIA</sequence>
<evidence type="ECO:0000313" key="1">
    <source>
        <dbReference type="EMBL" id="VDM44004.1"/>
    </source>
</evidence>
<reference evidence="3" key="1">
    <citation type="submission" date="2016-06" db="UniProtKB">
        <authorList>
            <consortium name="WormBaseParasite"/>
        </authorList>
    </citation>
    <scope>IDENTIFICATION</scope>
</reference>
<organism evidence="2 3">
    <name type="scientific">Toxocara canis</name>
    <name type="common">Canine roundworm</name>
    <dbReference type="NCBI Taxonomy" id="6265"/>
    <lineage>
        <taxon>Eukaryota</taxon>
        <taxon>Metazoa</taxon>
        <taxon>Ecdysozoa</taxon>
        <taxon>Nematoda</taxon>
        <taxon>Chromadorea</taxon>
        <taxon>Rhabditida</taxon>
        <taxon>Spirurina</taxon>
        <taxon>Ascaridomorpha</taxon>
        <taxon>Ascaridoidea</taxon>
        <taxon>Toxocaridae</taxon>
        <taxon>Toxocara</taxon>
    </lineage>
</organism>
<proteinExistence type="predicted"/>
<gene>
    <name evidence="1" type="ORF">TCNE_LOCUS12683</name>
</gene>
<dbReference type="Proteomes" id="UP000050794">
    <property type="component" value="Unassembled WGS sequence"/>
</dbReference>
<reference evidence="1 2" key="2">
    <citation type="submission" date="2018-11" db="EMBL/GenBank/DDBJ databases">
        <authorList>
            <consortium name="Pathogen Informatics"/>
        </authorList>
    </citation>
    <scope>NUCLEOTIDE SEQUENCE [LARGE SCALE GENOMIC DNA]</scope>
</reference>
<name>A0A183UW13_TOXCA</name>
<evidence type="ECO:0000313" key="3">
    <source>
        <dbReference type="WBParaSite" id="TCNE_0001268301-mRNA-1"/>
    </source>
</evidence>
<dbReference type="EMBL" id="UYWY01021379">
    <property type="protein sequence ID" value="VDM44004.1"/>
    <property type="molecule type" value="Genomic_DNA"/>
</dbReference>
<protein>
    <submittedName>
        <fullName evidence="1 3">Uncharacterized protein</fullName>
    </submittedName>
</protein>
<dbReference type="WBParaSite" id="TCNE_0001268301-mRNA-1">
    <property type="protein sequence ID" value="TCNE_0001268301-mRNA-1"/>
    <property type="gene ID" value="TCNE_0001268301"/>
</dbReference>
<keyword evidence="2" id="KW-1185">Reference proteome</keyword>
<evidence type="ECO:0000313" key="2">
    <source>
        <dbReference type="Proteomes" id="UP000050794"/>
    </source>
</evidence>
<accession>A0A183UW13</accession>
<dbReference type="AlphaFoldDB" id="A0A183UW13"/>